<dbReference type="FunFam" id="2.10.90.10:FF:000001">
    <property type="entry name" value="Bone morphogenetic protein 4"/>
    <property type="match status" value="1"/>
</dbReference>
<dbReference type="PROSITE" id="PS00250">
    <property type="entry name" value="TGF_BETA_1"/>
    <property type="match status" value="1"/>
</dbReference>
<dbReference type="InterPro" id="IPR001839">
    <property type="entry name" value="TGF-b_C"/>
</dbReference>
<dbReference type="SUPFAM" id="SSF57501">
    <property type="entry name" value="Cystine-knot cytokines"/>
    <property type="match status" value="1"/>
</dbReference>
<keyword evidence="3" id="KW-0964">Secreted</keyword>
<protein>
    <submittedName>
        <fullName evidence="12">Univin</fullName>
    </submittedName>
</protein>
<evidence type="ECO:0000256" key="7">
    <source>
        <dbReference type="ARBA" id="ARBA00023180"/>
    </source>
</evidence>
<dbReference type="AlphaFoldDB" id="A0A226F4S8"/>
<feature type="region of interest" description="Disordered" evidence="9">
    <location>
        <begin position="61"/>
        <end position="85"/>
    </location>
</feature>
<sequence>MLSPKLYCIFALLLIPIFLGKPSSADFTSTSQNNTESYGEESNERNSSKLNNFIEKSDNDTIPEVLVSPLDDEESARAEEEELEDEIAHAEEEMREILRAENAIDEEKVILETPTQRNAKVKAAAVQNLMQIFGLTESQVRSESHGPPPEFMIELYNTITDSSGVTRAKNPYGAHVVRSFLEKDASLNDYFFFNMSSTALEATESVLEAELHLFRMDTPRAQLHPSLYLNPFYVLSLYQVTDLSKLHIPDLHKLLAVQYVPALGSGWQVFNVKKPVVEWLSSHSENYGLLVSAESVQGDRVPIRFARRGETVESKQPLLVLFNHDTHMATLDPPPTQQTARKRVPKPKISNGLNSNNLDDKENEQGMDTTYETTTPLSSLENPRFHHSLLFQDSIRHPNSVSRFRSRRSRNDTDSTSNGTAHLLSSSNLTECGRHDLFVSFESIGWSSWIISPKGYNAHYCAGPCVFPLGSDASPTNHATVQSIINELNLHPGLARPCCVPTTLLPISLLYYDDNDNVVLKQYVDMVAENCGCH</sequence>
<evidence type="ECO:0000256" key="3">
    <source>
        <dbReference type="ARBA" id="ARBA00022525"/>
    </source>
</evidence>
<keyword evidence="4 10" id="KW-0732">Signal</keyword>
<comment type="caution">
    <text evidence="12">The sequence shown here is derived from an EMBL/GenBank/DDBJ whole genome shotgun (WGS) entry which is preliminary data.</text>
</comment>
<proteinExistence type="inferred from homology"/>
<dbReference type="OMA" id="NDYHHSK"/>
<comment type="similarity">
    <text evidence="2 8">Belongs to the TGF-beta family.</text>
</comment>
<dbReference type="Pfam" id="PF00019">
    <property type="entry name" value="TGF_beta"/>
    <property type="match status" value="1"/>
</dbReference>
<dbReference type="InterPro" id="IPR017948">
    <property type="entry name" value="TGFb_CS"/>
</dbReference>
<dbReference type="STRING" id="158441.A0A226F4S8"/>
<evidence type="ECO:0000256" key="5">
    <source>
        <dbReference type="ARBA" id="ARBA00023030"/>
    </source>
</evidence>
<dbReference type="Pfam" id="PF00688">
    <property type="entry name" value="TGFb_propeptide"/>
    <property type="match status" value="1"/>
</dbReference>
<organism evidence="12 13">
    <name type="scientific">Folsomia candida</name>
    <name type="common">Springtail</name>
    <dbReference type="NCBI Taxonomy" id="158441"/>
    <lineage>
        <taxon>Eukaryota</taxon>
        <taxon>Metazoa</taxon>
        <taxon>Ecdysozoa</taxon>
        <taxon>Arthropoda</taxon>
        <taxon>Hexapoda</taxon>
        <taxon>Collembola</taxon>
        <taxon>Entomobryomorpha</taxon>
        <taxon>Isotomoidea</taxon>
        <taxon>Isotomidae</taxon>
        <taxon>Proisotominae</taxon>
        <taxon>Folsomia</taxon>
    </lineage>
</organism>
<feature type="region of interest" description="Disordered" evidence="9">
    <location>
        <begin position="25"/>
        <end position="47"/>
    </location>
</feature>
<dbReference type="GO" id="GO:0005125">
    <property type="term" value="F:cytokine activity"/>
    <property type="evidence" value="ECO:0007669"/>
    <property type="project" value="TreeGrafter"/>
</dbReference>
<feature type="region of interest" description="Disordered" evidence="9">
    <location>
        <begin position="327"/>
        <end position="380"/>
    </location>
</feature>
<dbReference type="InterPro" id="IPR001111">
    <property type="entry name" value="TGF-b_propeptide"/>
</dbReference>
<evidence type="ECO:0000259" key="11">
    <source>
        <dbReference type="PROSITE" id="PS51362"/>
    </source>
</evidence>
<comment type="subcellular location">
    <subcellularLocation>
        <location evidence="1">Secreted</location>
    </subcellularLocation>
</comment>
<reference evidence="12 13" key="1">
    <citation type="submission" date="2015-12" db="EMBL/GenBank/DDBJ databases">
        <title>The genome of Folsomia candida.</title>
        <authorList>
            <person name="Faddeeva A."/>
            <person name="Derks M.F."/>
            <person name="Anvar Y."/>
            <person name="Smit S."/>
            <person name="Van Straalen N."/>
            <person name="Roelofs D."/>
        </authorList>
    </citation>
    <scope>NUCLEOTIDE SEQUENCE [LARGE SCALE GENOMIC DNA]</scope>
    <source>
        <strain evidence="12 13">VU population</strain>
        <tissue evidence="12">Whole body</tissue>
    </source>
</reference>
<evidence type="ECO:0000256" key="6">
    <source>
        <dbReference type="ARBA" id="ARBA00023157"/>
    </source>
</evidence>
<dbReference type="GO" id="GO:0008083">
    <property type="term" value="F:growth factor activity"/>
    <property type="evidence" value="ECO:0007669"/>
    <property type="project" value="UniProtKB-KW"/>
</dbReference>
<feature type="region of interest" description="Disordered" evidence="9">
    <location>
        <begin position="400"/>
        <end position="421"/>
    </location>
</feature>
<keyword evidence="13" id="KW-1185">Reference proteome</keyword>
<feature type="signal peptide" evidence="10">
    <location>
        <begin position="1"/>
        <end position="25"/>
    </location>
</feature>
<gene>
    <name evidence="12" type="ORF">Fcan01_00978</name>
</gene>
<evidence type="ECO:0000313" key="13">
    <source>
        <dbReference type="Proteomes" id="UP000198287"/>
    </source>
</evidence>
<keyword evidence="6" id="KW-1015">Disulfide bond</keyword>
<feature type="chain" id="PRO_5012578802" evidence="10">
    <location>
        <begin position="26"/>
        <end position="534"/>
    </location>
</feature>
<feature type="compositionally biased region" description="Acidic residues" evidence="9">
    <location>
        <begin position="70"/>
        <end position="85"/>
    </location>
</feature>
<keyword evidence="5 8" id="KW-0339">Growth factor</keyword>
<dbReference type="OrthoDB" id="5987191at2759"/>
<dbReference type="Gene3D" id="2.60.120.970">
    <property type="match status" value="1"/>
</dbReference>
<dbReference type="Gene3D" id="2.10.90.10">
    <property type="entry name" value="Cystine-knot cytokines"/>
    <property type="match status" value="1"/>
</dbReference>
<evidence type="ECO:0000256" key="10">
    <source>
        <dbReference type="SAM" id="SignalP"/>
    </source>
</evidence>
<evidence type="ECO:0000256" key="1">
    <source>
        <dbReference type="ARBA" id="ARBA00004613"/>
    </source>
</evidence>
<dbReference type="GO" id="GO:0005615">
    <property type="term" value="C:extracellular space"/>
    <property type="evidence" value="ECO:0007669"/>
    <property type="project" value="TreeGrafter"/>
</dbReference>
<dbReference type="InterPro" id="IPR029034">
    <property type="entry name" value="Cystine-knot_cytokine"/>
</dbReference>
<accession>A0A226F4S8</accession>
<dbReference type="SMART" id="SM00204">
    <property type="entry name" value="TGFB"/>
    <property type="match status" value="1"/>
</dbReference>
<dbReference type="PANTHER" id="PTHR11848">
    <property type="entry name" value="TGF-BETA FAMILY"/>
    <property type="match status" value="1"/>
</dbReference>
<evidence type="ECO:0000256" key="2">
    <source>
        <dbReference type="ARBA" id="ARBA00006656"/>
    </source>
</evidence>
<evidence type="ECO:0000256" key="8">
    <source>
        <dbReference type="RuleBase" id="RU000354"/>
    </source>
</evidence>
<keyword evidence="7" id="KW-0325">Glycoprotein</keyword>
<dbReference type="PROSITE" id="PS51362">
    <property type="entry name" value="TGF_BETA_2"/>
    <property type="match status" value="1"/>
</dbReference>
<feature type="compositionally biased region" description="Polar residues" evidence="9">
    <location>
        <begin position="366"/>
        <end position="380"/>
    </location>
</feature>
<feature type="domain" description="TGF-beta family profile" evidence="11">
    <location>
        <begin position="405"/>
        <end position="534"/>
    </location>
</feature>
<dbReference type="InterPro" id="IPR015615">
    <property type="entry name" value="TGF-beta-rel"/>
</dbReference>
<dbReference type="PANTHER" id="PTHR11848:SF308">
    <property type="entry name" value="BMP-LIKE PROTEIN UNC-129"/>
    <property type="match status" value="1"/>
</dbReference>
<dbReference type="Proteomes" id="UP000198287">
    <property type="component" value="Unassembled WGS sequence"/>
</dbReference>
<evidence type="ECO:0000256" key="4">
    <source>
        <dbReference type="ARBA" id="ARBA00022729"/>
    </source>
</evidence>
<dbReference type="EMBL" id="LNIX01000001">
    <property type="protein sequence ID" value="OXA64448.1"/>
    <property type="molecule type" value="Genomic_DNA"/>
</dbReference>
<name>A0A226F4S8_FOLCA</name>
<evidence type="ECO:0000313" key="12">
    <source>
        <dbReference type="EMBL" id="OXA64448.1"/>
    </source>
</evidence>
<feature type="compositionally biased region" description="Polar residues" evidence="9">
    <location>
        <begin position="25"/>
        <end position="37"/>
    </location>
</feature>
<evidence type="ECO:0000256" key="9">
    <source>
        <dbReference type="SAM" id="MobiDB-lite"/>
    </source>
</evidence>